<reference evidence="6" key="1">
    <citation type="journal article" date="2022" name="Res Sq">
        <title>Evolution of multicellular longitudinally dividing oral cavity symbionts (Neisseriaceae).</title>
        <authorList>
            <person name="Nyongesa S."/>
            <person name="Weber P."/>
            <person name="Bernet E."/>
            <person name="Pullido F."/>
            <person name="Nieckarz M."/>
            <person name="Delaby M."/>
            <person name="Nieves C."/>
            <person name="Viehboeck T."/>
            <person name="Krause N."/>
            <person name="Rivera-Millot A."/>
            <person name="Nakamura A."/>
            <person name="Vischer N."/>
            <person name="VanNieuwenhze M."/>
            <person name="Brun Y."/>
            <person name="Cava F."/>
            <person name="Bulgheresi S."/>
            <person name="Veyrier F."/>
        </authorList>
    </citation>
    <scope>NUCLEOTIDE SEQUENCE</scope>
    <source>
        <strain evidence="6">17694</strain>
    </source>
</reference>
<dbReference type="SUPFAM" id="SSF51419">
    <property type="entry name" value="PLP-binding barrel"/>
    <property type="match status" value="1"/>
</dbReference>
<evidence type="ECO:0000313" key="7">
    <source>
        <dbReference type="Proteomes" id="UP000831534"/>
    </source>
</evidence>
<dbReference type="InterPro" id="IPR029066">
    <property type="entry name" value="PLP-binding_barrel"/>
</dbReference>
<feature type="domain" description="Alanine racemase N-terminal" evidence="5">
    <location>
        <begin position="31"/>
        <end position="228"/>
    </location>
</feature>
<sequence>MNQNPLAQNWRNILAQIRSAEHEAERKTGSVALLAVGKTFPAQDIETLYRAGQRDFGENYVREWQDKAQALHSPCPDLVWHIIGHVQSNKTRAVAEGAAWLHTLDRAKTARRLNEQRPPDLLPLQVCLEINISGNPAKHGIAPDDMLPLAHEVATLPNLHLRGLMCVPSAHPPKFVRAQFQEMARLFARLQQDFPQADTLSMGMSGDLVEAVAHGSTMVRIGSAIFGKR</sequence>
<dbReference type="EMBL" id="CP091521">
    <property type="protein sequence ID" value="UOP04104.1"/>
    <property type="molecule type" value="Genomic_DNA"/>
</dbReference>
<dbReference type="Gene3D" id="3.20.20.10">
    <property type="entry name" value="Alanine racemase"/>
    <property type="match status" value="1"/>
</dbReference>
<keyword evidence="1 2" id="KW-0663">Pyridoxal phosphate</keyword>
<gene>
    <name evidence="6" type="ORF">LVJ77_06400</name>
</gene>
<dbReference type="AlphaFoldDB" id="A0A8T9MSP8"/>
<dbReference type="GO" id="GO:0030170">
    <property type="term" value="F:pyridoxal phosphate binding"/>
    <property type="evidence" value="ECO:0007669"/>
    <property type="project" value="UniProtKB-UniRule"/>
</dbReference>
<dbReference type="PANTHER" id="PTHR10146:SF14">
    <property type="entry name" value="PYRIDOXAL PHOSPHATE HOMEOSTASIS PROTEIN"/>
    <property type="match status" value="1"/>
</dbReference>
<evidence type="ECO:0000256" key="2">
    <source>
        <dbReference type="HAMAP-Rule" id="MF_02087"/>
    </source>
</evidence>
<dbReference type="CDD" id="cd06824">
    <property type="entry name" value="PLPDE_III_Yggs_like"/>
    <property type="match status" value="1"/>
</dbReference>
<comment type="cofactor">
    <cofactor evidence="3">
        <name>pyridoxal 5'-phosphate</name>
        <dbReference type="ChEBI" id="CHEBI:597326"/>
    </cofactor>
</comment>
<keyword evidence="7" id="KW-1185">Reference proteome</keyword>
<comment type="function">
    <text evidence="2">Pyridoxal 5'-phosphate (PLP)-binding protein, which is involved in PLP homeostasis.</text>
</comment>
<evidence type="ECO:0000259" key="5">
    <source>
        <dbReference type="Pfam" id="PF01168"/>
    </source>
</evidence>
<evidence type="ECO:0000256" key="4">
    <source>
        <dbReference type="RuleBase" id="RU004514"/>
    </source>
</evidence>
<name>A0A8T9MSP8_9NEIS</name>
<dbReference type="PANTHER" id="PTHR10146">
    <property type="entry name" value="PROLINE SYNTHETASE CO-TRANSCRIBED BACTERIAL HOMOLOG PROTEIN"/>
    <property type="match status" value="1"/>
</dbReference>
<dbReference type="FunFam" id="3.20.20.10:FF:000018">
    <property type="entry name" value="Pyridoxal phosphate homeostasis protein"/>
    <property type="match status" value="1"/>
</dbReference>
<accession>A0A8T9MSP8</accession>
<evidence type="ECO:0000313" key="6">
    <source>
        <dbReference type="EMBL" id="UOP04104.1"/>
    </source>
</evidence>
<organism evidence="6 7">
    <name type="scientific">Conchiformibius kuhniae</name>
    <dbReference type="NCBI Taxonomy" id="211502"/>
    <lineage>
        <taxon>Bacteria</taxon>
        <taxon>Pseudomonadati</taxon>
        <taxon>Pseudomonadota</taxon>
        <taxon>Betaproteobacteria</taxon>
        <taxon>Neisseriales</taxon>
        <taxon>Neisseriaceae</taxon>
        <taxon>Conchiformibius</taxon>
    </lineage>
</organism>
<dbReference type="RefSeq" id="WP_027009255.1">
    <property type="nucleotide sequence ID" value="NZ_CP091521.1"/>
</dbReference>
<evidence type="ECO:0000256" key="1">
    <source>
        <dbReference type="ARBA" id="ARBA00022898"/>
    </source>
</evidence>
<dbReference type="Pfam" id="PF01168">
    <property type="entry name" value="Ala_racemase_N"/>
    <property type="match status" value="1"/>
</dbReference>
<dbReference type="PIRSF" id="PIRSF004848">
    <property type="entry name" value="YBL036c_PLPDEIII"/>
    <property type="match status" value="1"/>
</dbReference>
<protein>
    <recommendedName>
        <fullName evidence="2">Pyridoxal phosphate homeostasis protein</fullName>
        <shortName evidence="2">PLP homeostasis protein</shortName>
    </recommendedName>
</protein>
<dbReference type="NCBIfam" id="TIGR00044">
    <property type="entry name" value="YggS family pyridoxal phosphate-dependent enzyme"/>
    <property type="match status" value="1"/>
</dbReference>
<dbReference type="Proteomes" id="UP000831534">
    <property type="component" value="Chromosome"/>
</dbReference>
<evidence type="ECO:0000256" key="3">
    <source>
        <dbReference type="PIRSR" id="PIRSR004848-1"/>
    </source>
</evidence>
<reference evidence="6" key="2">
    <citation type="submission" date="2024-09" db="EMBL/GenBank/DDBJ databases">
        <authorList>
            <person name="Veyrier F.J."/>
        </authorList>
    </citation>
    <scope>NUCLEOTIDE SEQUENCE</scope>
    <source>
        <strain evidence="6">17694</strain>
    </source>
</reference>
<dbReference type="InterPro" id="IPR011078">
    <property type="entry name" value="PyrdxlP_homeostasis"/>
</dbReference>
<dbReference type="InterPro" id="IPR001608">
    <property type="entry name" value="Ala_racemase_N"/>
</dbReference>
<proteinExistence type="inferred from homology"/>
<feature type="modified residue" description="N6-(pyridoxal phosphate)lysine" evidence="2 3">
    <location>
        <position position="38"/>
    </location>
</feature>
<comment type="similarity">
    <text evidence="2 4">Belongs to the pyridoxal phosphate-binding protein YggS/PROSC family.</text>
</comment>
<dbReference type="KEGG" id="ckh:LVJ77_06400"/>
<dbReference type="HAMAP" id="MF_02087">
    <property type="entry name" value="PLP_homeostasis"/>
    <property type="match status" value="1"/>
</dbReference>